<organism evidence="1 2">
    <name type="scientific">Eubacterium ruminantium</name>
    <dbReference type="NCBI Taxonomy" id="42322"/>
    <lineage>
        <taxon>Bacteria</taxon>
        <taxon>Bacillati</taxon>
        <taxon>Bacillota</taxon>
        <taxon>Clostridia</taxon>
        <taxon>Eubacteriales</taxon>
        <taxon>Eubacteriaceae</taxon>
        <taxon>Eubacterium</taxon>
    </lineage>
</organism>
<dbReference type="AlphaFoldDB" id="A0A1T4QQH1"/>
<gene>
    <name evidence="1" type="ORF">SAMN02745110_02475</name>
</gene>
<dbReference type="EMBL" id="FUXA01000025">
    <property type="protein sequence ID" value="SKA06022.1"/>
    <property type="molecule type" value="Genomic_DNA"/>
</dbReference>
<accession>A0A1T4QQH1</accession>
<dbReference type="Proteomes" id="UP000189857">
    <property type="component" value="Unassembled WGS sequence"/>
</dbReference>
<dbReference type="RefSeq" id="WP_159444181.1">
    <property type="nucleotide sequence ID" value="NZ_FMTO01000014.1"/>
</dbReference>
<evidence type="ECO:0000313" key="2">
    <source>
        <dbReference type="Proteomes" id="UP000189857"/>
    </source>
</evidence>
<proteinExistence type="predicted"/>
<reference evidence="1 2" key="1">
    <citation type="submission" date="2017-02" db="EMBL/GenBank/DDBJ databases">
        <authorList>
            <person name="Peterson S.W."/>
        </authorList>
    </citation>
    <scope>NUCLEOTIDE SEQUENCE [LARGE SCALE GENOMIC DNA]</scope>
    <source>
        <strain evidence="1 2">ATCC 17233</strain>
    </source>
</reference>
<protein>
    <submittedName>
        <fullName evidence="1">Uncharacterized protein</fullName>
    </submittedName>
</protein>
<evidence type="ECO:0000313" key="1">
    <source>
        <dbReference type="EMBL" id="SKA06022.1"/>
    </source>
</evidence>
<keyword evidence="2" id="KW-1185">Reference proteome</keyword>
<sequence>MNEPYFGVNDDAVIKVTPIPEVGENIYKTEVVITKDIFKECYKKWIESDESEE</sequence>
<name>A0A1T4QQH1_9FIRM</name>